<dbReference type="GeneID" id="62875775"/>
<organism evidence="2 3">
    <name type="scientific">Haloterrigena salifodinae</name>
    <dbReference type="NCBI Taxonomy" id="2675099"/>
    <lineage>
        <taxon>Archaea</taxon>
        <taxon>Methanobacteriati</taxon>
        <taxon>Methanobacteriota</taxon>
        <taxon>Stenosarchaea group</taxon>
        <taxon>Halobacteria</taxon>
        <taxon>Halobacteriales</taxon>
        <taxon>Natrialbaceae</taxon>
        <taxon>Haloterrigena</taxon>
    </lineage>
</organism>
<dbReference type="OrthoDB" id="265298at2157"/>
<dbReference type="AlphaFoldDB" id="A0A8T8DWK0"/>
<dbReference type="Proteomes" id="UP000637819">
    <property type="component" value="Chromosome"/>
</dbReference>
<dbReference type="EMBL" id="CP069188">
    <property type="protein sequence ID" value="QRV13603.1"/>
    <property type="molecule type" value="Genomic_DNA"/>
</dbReference>
<keyword evidence="3" id="KW-1185">Reference proteome</keyword>
<dbReference type="PROSITE" id="PS51318">
    <property type="entry name" value="TAT"/>
    <property type="match status" value="1"/>
</dbReference>
<dbReference type="Pfam" id="PF22862">
    <property type="entry name" value="Hac8_like_N"/>
    <property type="match status" value="1"/>
</dbReference>
<feature type="domain" description="Halocin C8-like N-terminal" evidence="1">
    <location>
        <begin position="50"/>
        <end position="154"/>
    </location>
</feature>
<dbReference type="NCBIfam" id="TIGR04449">
    <property type="entry name" value="halocin_C8_dom"/>
    <property type="match status" value="1"/>
</dbReference>
<dbReference type="InterPro" id="IPR006311">
    <property type="entry name" value="TAT_signal"/>
</dbReference>
<accession>A0A8T8DWK0</accession>
<proteinExistence type="predicted"/>
<dbReference type="KEGG" id="hsal:JMJ58_11585"/>
<dbReference type="RefSeq" id="WP_204746614.1">
    <property type="nucleotide sequence ID" value="NZ_CP069188.1"/>
</dbReference>
<reference evidence="2 3" key="1">
    <citation type="submission" date="2021-01" db="EMBL/GenBank/DDBJ databases">
        <title>Genome Sequence and Methylation Pattern of Haloterrigena salifodinae BOL5-1, An Extremely Halophilic Archaeon from a Bolivian Salt Mine.</title>
        <authorList>
            <person name="DasSarma P."/>
            <person name="Anton B.P."/>
            <person name="DasSarma S.L."/>
            <person name="von Ehrenheim H.A.L."/>
            <person name="Martinez F.L."/>
            <person name="Guzman D."/>
            <person name="Roberts R.J."/>
            <person name="DasSarma S."/>
        </authorList>
    </citation>
    <scope>NUCLEOTIDE SEQUENCE [LARGE SCALE GENOMIC DNA]</scope>
    <source>
        <strain evidence="2 3">BOL5-1</strain>
    </source>
</reference>
<gene>
    <name evidence="2" type="ORF">JMJ58_11585</name>
</gene>
<sequence>MSGDDINRRNVLKKIGGGATVTGVLSTMSLNVAAAEAVEGDVVEEDPVEIFEGDRKLSLATDLARTAEFGELLNRAQSEGYSLEWETNNIYAGQTEAGSFRREVASYNLVGGDGDEHASIHIGRDLNDNNIIFANFDIEHLDRNGIPEETIRFEIADSSAEAGTEVQAFGGNTADNAEQEIERKVIESDPRVTEQFITELDQRSSAQGITPAASIPDDFPAELDISTCNGCYYASTLVCRNLCGAGGGFLCGLLGITLIGGYSCVAFVGAVCWVASKAPQCAEPVAATICKGTGLDICGPNEKPGSPLDVDIPQL</sequence>
<evidence type="ECO:0000259" key="1">
    <source>
        <dbReference type="Pfam" id="PF22862"/>
    </source>
</evidence>
<name>A0A8T8DWK0_9EURY</name>
<evidence type="ECO:0000313" key="3">
    <source>
        <dbReference type="Proteomes" id="UP000637819"/>
    </source>
</evidence>
<dbReference type="InterPro" id="IPR055022">
    <property type="entry name" value="Hac8-like_N"/>
</dbReference>
<dbReference type="InterPro" id="IPR031033">
    <property type="entry name" value="Halocin_C8_dom"/>
</dbReference>
<protein>
    <recommendedName>
        <fullName evidence="1">Halocin C8-like N-terminal domain-containing protein</fullName>
    </recommendedName>
</protein>
<evidence type="ECO:0000313" key="2">
    <source>
        <dbReference type="EMBL" id="QRV13603.1"/>
    </source>
</evidence>